<dbReference type="Proteomes" id="UP001148662">
    <property type="component" value="Unassembled WGS sequence"/>
</dbReference>
<gene>
    <name evidence="1" type="ORF">NM688_g2365</name>
</gene>
<dbReference type="EMBL" id="JANHOG010000296">
    <property type="protein sequence ID" value="KAJ3555816.1"/>
    <property type="molecule type" value="Genomic_DNA"/>
</dbReference>
<proteinExistence type="predicted"/>
<reference evidence="1" key="1">
    <citation type="submission" date="2022-07" db="EMBL/GenBank/DDBJ databases">
        <title>Genome Sequence of Phlebia brevispora.</title>
        <authorList>
            <person name="Buettner E."/>
        </authorList>
    </citation>
    <scope>NUCLEOTIDE SEQUENCE</scope>
    <source>
        <strain evidence="1">MPL23</strain>
    </source>
</reference>
<keyword evidence="2" id="KW-1185">Reference proteome</keyword>
<accession>A0ACC1T8N8</accession>
<comment type="caution">
    <text evidence="1">The sequence shown here is derived from an EMBL/GenBank/DDBJ whole genome shotgun (WGS) entry which is preliminary data.</text>
</comment>
<evidence type="ECO:0000313" key="2">
    <source>
        <dbReference type="Proteomes" id="UP001148662"/>
    </source>
</evidence>
<protein>
    <submittedName>
        <fullName evidence="1">Uncharacterized protein</fullName>
    </submittedName>
</protein>
<name>A0ACC1T8N8_9APHY</name>
<sequence>MTRTERATSPRAILKDRSESKTGMDKHTPKGGAGPHNWGSLMNERDLEDAAEYDRDVEQTEAQPPRPKAETRRKSSASVTDEDREKALQFRKNALKSPNVDLASIARTSAAVSTSPPSATPVMSAADTTK</sequence>
<evidence type="ECO:0000313" key="1">
    <source>
        <dbReference type="EMBL" id="KAJ3555816.1"/>
    </source>
</evidence>
<organism evidence="1 2">
    <name type="scientific">Phlebia brevispora</name>
    <dbReference type="NCBI Taxonomy" id="194682"/>
    <lineage>
        <taxon>Eukaryota</taxon>
        <taxon>Fungi</taxon>
        <taxon>Dikarya</taxon>
        <taxon>Basidiomycota</taxon>
        <taxon>Agaricomycotina</taxon>
        <taxon>Agaricomycetes</taxon>
        <taxon>Polyporales</taxon>
        <taxon>Meruliaceae</taxon>
        <taxon>Phlebia</taxon>
    </lineage>
</organism>